<dbReference type="AlphaFoldDB" id="A0A6C0IVQ0"/>
<evidence type="ECO:0000313" key="1">
    <source>
        <dbReference type="EMBL" id="QHT97328.1"/>
    </source>
</evidence>
<dbReference type="EMBL" id="MN740275">
    <property type="protein sequence ID" value="QHT97328.1"/>
    <property type="molecule type" value="Genomic_DNA"/>
</dbReference>
<protein>
    <submittedName>
        <fullName evidence="1">Uncharacterized protein</fullName>
    </submittedName>
</protein>
<proteinExistence type="predicted"/>
<organism evidence="1">
    <name type="scientific">viral metagenome</name>
    <dbReference type="NCBI Taxonomy" id="1070528"/>
    <lineage>
        <taxon>unclassified sequences</taxon>
        <taxon>metagenomes</taxon>
        <taxon>organismal metagenomes</taxon>
    </lineage>
</organism>
<accession>A0A6C0IVQ0</accession>
<sequence length="148" mass="17310">MNNYLYIFCPKSNKKVDITSIKGKKILHRYLYKLQMGGVKISAPKLKWGDVKKRTKLWENRKPKSMKDRQNLVKKCGKRCFLITKKLKYPVCPKNNCNIDCDGVRSARNNASIIMNRKTVKAKSKIWAENAYKKAQNLGLENCNWRKI</sequence>
<reference evidence="1" key="1">
    <citation type="journal article" date="2020" name="Nature">
        <title>Giant virus diversity and host interactions through global metagenomics.</title>
        <authorList>
            <person name="Schulz F."/>
            <person name="Roux S."/>
            <person name="Paez-Espino D."/>
            <person name="Jungbluth S."/>
            <person name="Walsh D.A."/>
            <person name="Denef V.J."/>
            <person name="McMahon K.D."/>
            <person name="Konstantinidis K.T."/>
            <person name="Eloe-Fadrosh E.A."/>
            <person name="Kyrpides N.C."/>
            <person name="Woyke T."/>
        </authorList>
    </citation>
    <scope>NUCLEOTIDE SEQUENCE</scope>
    <source>
        <strain evidence="1">GVMAG-M-3300025138-11</strain>
    </source>
</reference>
<name>A0A6C0IVQ0_9ZZZZ</name>